<reference evidence="1" key="1">
    <citation type="submission" date="2014-11" db="EMBL/GenBank/DDBJ databases">
        <authorList>
            <person name="Amaro Gonzalez C."/>
        </authorList>
    </citation>
    <scope>NUCLEOTIDE SEQUENCE</scope>
</reference>
<reference evidence="1" key="2">
    <citation type="journal article" date="2015" name="Fish Shellfish Immunol.">
        <title>Early steps in the European eel (Anguilla anguilla)-Vibrio vulnificus interaction in the gills: Role of the RtxA13 toxin.</title>
        <authorList>
            <person name="Callol A."/>
            <person name="Pajuelo D."/>
            <person name="Ebbesson L."/>
            <person name="Teles M."/>
            <person name="MacKenzie S."/>
            <person name="Amaro C."/>
        </authorList>
    </citation>
    <scope>NUCLEOTIDE SEQUENCE</scope>
</reference>
<accession>A0A0E9X8Y3</accession>
<protein>
    <submittedName>
        <fullName evidence="1">Uncharacterized protein</fullName>
    </submittedName>
</protein>
<evidence type="ECO:0000313" key="1">
    <source>
        <dbReference type="EMBL" id="JAH98168.1"/>
    </source>
</evidence>
<name>A0A0E9X8Y3_ANGAN</name>
<organism evidence="1">
    <name type="scientific">Anguilla anguilla</name>
    <name type="common">European freshwater eel</name>
    <name type="synonym">Muraena anguilla</name>
    <dbReference type="NCBI Taxonomy" id="7936"/>
    <lineage>
        <taxon>Eukaryota</taxon>
        <taxon>Metazoa</taxon>
        <taxon>Chordata</taxon>
        <taxon>Craniata</taxon>
        <taxon>Vertebrata</taxon>
        <taxon>Euteleostomi</taxon>
        <taxon>Actinopterygii</taxon>
        <taxon>Neopterygii</taxon>
        <taxon>Teleostei</taxon>
        <taxon>Anguilliformes</taxon>
        <taxon>Anguillidae</taxon>
        <taxon>Anguilla</taxon>
    </lineage>
</organism>
<sequence length="66" mass="7502">MDTSHTTLKACMACHTAVCTKHCRSTLHYKCLSTPALLMQVHLCDIHLKNDLVTIEVWFIKTDNSK</sequence>
<dbReference type="EMBL" id="GBXM01010409">
    <property type="protein sequence ID" value="JAH98168.1"/>
    <property type="molecule type" value="Transcribed_RNA"/>
</dbReference>
<dbReference type="AlphaFoldDB" id="A0A0E9X8Y3"/>
<proteinExistence type="predicted"/>